<protein>
    <recommendedName>
        <fullName evidence="4">DUF2933 domain-containing protein</fullName>
    </recommendedName>
</protein>
<name>A0A1E8CJ63_9GAMM</name>
<reference evidence="3" key="1">
    <citation type="submission" date="2016-07" db="EMBL/GenBank/DDBJ databases">
        <authorList>
            <person name="Florea S."/>
            <person name="Webb J.S."/>
            <person name="Jaromczyk J."/>
            <person name="Schardl C.L."/>
        </authorList>
    </citation>
    <scope>NUCLEOTIDE SEQUENCE [LARGE SCALE GENOMIC DNA]</scope>
    <source>
        <strain evidence="3">KCTC 42131</strain>
    </source>
</reference>
<organism evidence="2 3">
    <name type="scientific">Pseudohongiella acticola</name>
    <dbReference type="NCBI Taxonomy" id="1524254"/>
    <lineage>
        <taxon>Bacteria</taxon>
        <taxon>Pseudomonadati</taxon>
        <taxon>Pseudomonadota</taxon>
        <taxon>Gammaproteobacteria</taxon>
        <taxon>Pseudomonadales</taxon>
        <taxon>Pseudohongiellaceae</taxon>
        <taxon>Pseudohongiella</taxon>
    </lineage>
</organism>
<keyword evidence="1" id="KW-0472">Membrane</keyword>
<gene>
    <name evidence="2" type="ORF">PHACT_04570</name>
</gene>
<dbReference type="InterPro" id="IPR021682">
    <property type="entry name" value="DUF2933"/>
</dbReference>
<keyword evidence="1" id="KW-1133">Transmembrane helix</keyword>
<keyword evidence="1" id="KW-0812">Transmembrane</keyword>
<dbReference type="Proteomes" id="UP000175669">
    <property type="component" value="Unassembled WGS sequence"/>
</dbReference>
<dbReference type="OrthoDB" id="9877305at2"/>
<evidence type="ECO:0000256" key="1">
    <source>
        <dbReference type="SAM" id="Phobius"/>
    </source>
</evidence>
<dbReference type="RefSeq" id="WP_068893796.1">
    <property type="nucleotide sequence ID" value="NZ_MASR01000001.1"/>
</dbReference>
<proteinExistence type="predicted"/>
<feature type="transmembrane region" description="Helical" evidence="1">
    <location>
        <begin position="15"/>
        <end position="34"/>
    </location>
</feature>
<evidence type="ECO:0000313" key="3">
    <source>
        <dbReference type="Proteomes" id="UP000175669"/>
    </source>
</evidence>
<accession>A0A1E8CJ63</accession>
<evidence type="ECO:0008006" key="4">
    <source>
        <dbReference type="Google" id="ProtNLM"/>
    </source>
</evidence>
<dbReference type="EMBL" id="MASR01000001">
    <property type="protein sequence ID" value="OFE12496.1"/>
    <property type="molecule type" value="Genomic_DNA"/>
</dbReference>
<comment type="caution">
    <text evidence="2">The sequence shown here is derived from an EMBL/GenBank/DDBJ whole genome shotgun (WGS) entry which is preliminary data.</text>
</comment>
<dbReference type="Pfam" id="PF11666">
    <property type="entry name" value="DUF2933"/>
    <property type="match status" value="1"/>
</dbReference>
<dbReference type="AlphaFoldDB" id="A0A1E8CJ63"/>
<sequence>MGDHDKQHKSTMNNWLLWSVVIAVGAVVGFLFLGERQFPASTMFLILLFFLCPAIMFFMMRGMTENSGDDDGESGG</sequence>
<keyword evidence="3" id="KW-1185">Reference proteome</keyword>
<evidence type="ECO:0000313" key="2">
    <source>
        <dbReference type="EMBL" id="OFE12496.1"/>
    </source>
</evidence>
<feature type="transmembrane region" description="Helical" evidence="1">
    <location>
        <begin position="40"/>
        <end position="59"/>
    </location>
</feature>